<accession>A0A1H0YX22</accession>
<dbReference type="AlphaFoldDB" id="A0A1H0YX22"/>
<sequence length="68" mass="7884">MTENKIIPFDITKKYKKYEDLEAEDFVNFDDISAPLFDSVYVDKYNNTVGKTKSGIEVLISKNKEEVD</sequence>
<organism evidence="1 2">
    <name type="scientific">Carnobacterium viridans</name>
    <dbReference type="NCBI Taxonomy" id="174587"/>
    <lineage>
        <taxon>Bacteria</taxon>
        <taxon>Bacillati</taxon>
        <taxon>Bacillota</taxon>
        <taxon>Bacilli</taxon>
        <taxon>Lactobacillales</taxon>
        <taxon>Carnobacteriaceae</taxon>
        <taxon>Carnobacterium</taxon>
    </lineage>
</organism>
<dbReference type="Proteomes" id="UP000199481">
    <property type="component" value="Unassembled WGS sequence"/>
</dbReference>
<proteinExistence type="predicted"/>
<evidence type="ECO:0000313" key="1">
    <source>
        <dbReference type="EMBL" id="SDQ19684.1"/>
    </source>
</evidence>
<dbReference type="EMBL" id="FNJW01000008">
    <property type="protein sequence ID" value="SDQ19684.1"/>
    <property type="molecule type" value="Genomic_DNA"/>
</dbReference>
<protein>
    <submittedName>
        <fullName evidence="1">Uncharacterized protein</fullName>
    </submittedName>
</protein>
<gene>
    <name evidence="1" type="ORF">SAMN04487752_1200</name>
</gene>
<keyword evidence="2" id="KW-1185">Reference proteome</keyword>
<dbReference type="OrthoDB" id="9915073at2"/>
<name>A0A1H0YX22_9LACT</name>
<evidence type="ECO:0000313" key="2">
    <source>
        <dbReference type="Proteomes" id="UP000199481"/>
    </source>
</evidence>
<reference evidence="2" key="1">
    <citation type="submission" date="2016-10" db="EMBL/GenBank/DDBJ databases">
        <authorList>
            <person name="Varghese N."/>
            <person name="Submissions S."/>
        </authorList>
    </citation>
    <scope>NUCLEOTIDE SEQUENCE [LARGE SCALE GENOMIC DNA]</scope>
    <source>
        <strain evidence="2">MPL-11</strain>
    </source>
</reference>
<dbReference type="RefSeq" id="WP_089976127.1">
    <property type="nucleotide sequence ID" value="NZ_CP084916.1"/>
</dbReference>